<reference evidence="1 2" key="1">
    <citation type="submission" date="2013-01" db="EMBL/GenBank/DDBJ databases">
        <authorList>
            <person name="Harkins D.M."/>
            <person name="Durkin A.S."/>
            <person name="Brinkac L.M."/>
            <person name="Haft D.H."/>
            <person name="Selengut J.D."/>
            <person name="Sanka R."/>
            <person name="DePew J."/>
            <person name="Purushe J."/>
            <person name="Whelen A.C."/>
            <person name="Vinetz J.M."/>
            <person name="Sutton G.G."/>
            <person name="Nierman W.C."/>
            <person name="Fouts D.E."/>
        </authorList>
    </citation>
    <scope>NUCLEOTIDE SEQUENCE [LARGE SCALE GENOMIC DNA]</scope>
    <source>
        <strain evidence="1 2">2007001578</strain>
    </source>
</reference>
<evidence type="ECO:0000313" key="1">
    <source>
        <dbReference type="EMBL" id="EMN00623.1"/>
    </source>
</evidence>
<accession>A0ABN0J155</accession>
<organism evidence="1 2">
    <name type="scientific">Leptospira noguchii str. 2007001578</name>
    <dbReference type="NCBI Taxonomy" id="1049974"/>
    <lineage>
        <taxon>Bacteria</taxon>
        <taxon>Pseudomonadati</taxon>
        <taxon>Spirochaetota</taxon>
        <taxon>Spirochaetia</taxon>
        <taxon>Leptospirales</taxon>
        <taxon>Leptospiraceae</taxon>
        <taxon>Leptospira</taxon>
    </lineage>
</organism>
<proteinExistence type="predicted"/>
<gene>
    <name evidence="1" type="ORF">LEP1GSC035_0082</name>
</gene>
<name>A0ABN0J155_9LEPT</name>
<sequence length="48" mass="5641">MKLKKKYSITFLLCNLLTGAESAVRRRRIRPNFYYAEFTLLKSKNLGS</sequence>
<dbReference type="Proteomes" id="UP000012099">
    <property type="component" value="Unassembled WGS sequence"/>
</dbReference>
<keyword evidence="2" id="KW-1185">Reference proteome</keyword>
<protein>
    <submittedName>
        <fullName evidence="1">Uncharacterized protein</fullName>
    </submittedName>
</protein>
<evidence type="ECO:0000313" key="2">
    <source>
        <dbReference type="Proteomes" id="UP000012099"/>
    </source>
</evidence>
<dbReference type="EMBL" id="AHMH02000081">
    <property type="protein sequence ID" value="EMN00623.1"/>
    <property type="molecule type" value="Genomic_DNA"/>
</dbReference>
<comment type="caution">
    <text evidence="1">The sequence shown here is derived from an EMBL/GenBank/DDBJ whole genome shotgun (WGS) entry which is preliminary data.</text>
</comment>